<accession>A0ABD0K3A5</accession>
<sequence length="107" mass="11629">AFVRPAVVVTAILPLLRPLAGLEPDAARTTGAPCAVSINSHQWRVGVWGNVTKAGLTINKAKAGKKNKKSTTPPPRPHTHLLQQENEQNLVTTKKSPWGMQHARSHF</sequence>
<feature type="non-terminal residue" evidence="3">
    <location>
        <position position="1"/>
    </location>
</feature>
<name>A0ABD0K3A5_9CAEN</name>
<comment type="caution">
    <text evidence="3">The sequence shown here is derived from an EMBL/GenBank/DDBJ whole genome shotgun (WGS) entry which is preliminary data.</text>
</comment>
<protein>
    <submittedName>
        <fullName evidence="3">Uncharacterized protein</fullName>
    </submittedName>
</protein>
<gene>
    <name evidence="3" type="ORF">BaRGS_00027178</name>
</gene>
<keyword evidence="2" id="KW-0732">Signal</keyword>
<dbReference type="EMBL" id="JACVVK020000260">
    <property type="protein sequence ID" value="KAK7481529.1"/>
    <property type="molecule type" value="Genomic_DNA"/>
</dbReference>
<evidence type="ECO:0000256" key="2">
    <source>
        <dbReference type="SAM" id="SignalP"/>
    </source>
</evidence>
<organism evidence="3 4">
    <name type="scientific">Batillaria attramentaria</name>
    <dbReference type="NCBI Taxonomy" id="370345"/>
    <lineage>
        <taxon>Eukaryota</taxon>
        <taxon>Metazoa</taxon>
        <taxon>Spiralia</taxon>
        <taxon>Lophotrochozoa</taxon>
        <taxon>Mollusca</taxon>
        <taxon>Gastropoda</taxon>
        <taxon>Caenogastropoda</taxon>
        <taxon>Sorbeoconcha</taxon>
        <taxon>Cerithioidea</taxon>
        <taxon>Batillariidae</taxon>
        <taxon>Batillaria</taxon>
    </lineage>
</organism>
<feature type="compositionally biased region" description="Polar residues" evidence="1">
    <location>
        <begin position="81"/>
        <end position="95"/>
    </location>
</feature>
<dbReference type="AlphaFoldDB" id="A0ABD0K3A5"/>
<reference evidence="3 4" key="1">
    <citation type="journal article" date="2023" name="Sci. Data">
        <title>Genome assembly of the Korean intertidal mud-creeper Batillaria attramentaria.</title>
        <authorList>
            <person name="Patra A.K."/>
            <person name="Ho P.T."/>
            <person name="Jun S."/>
            <person name="Lee S.J."/>
            <person name="Kim Y."/>
            <person name="Won Y.J."/>
        </authorList>
    </citation>
    <scope>NUCLEOTIDE SEQUENCE [LARGE SCALE GENOMIC DNA]</scope>
    <source>
        <strain evidence="3">Wonlab-2016</strain>
    </source>
</reference>
<feature type="chain" id="PRO_5044750491" evidence="2">
    <location>
        <begin position="22"/>
        <end position="107"/>
    </location>
</feature>
<feature type="region of interest" description="Disordered" evidence="1">
    <location>
        <begin position="58"/>
        <end position="107"/>
    </location>
</feature>
<proteinExistence type="predicted"/>
<dbReference type="Proteomes" id="UP001519460">
    <property type="component" value="Unassembled WGS sequence"/>
</dbReference>
<keyword evidence="4" id="KW-1185">Reference proteome</keyword>
<evidence type="ECO:0000313" key="3">
    <source>
        <dbReference type="EMBL" id="KAK7481529.1"/>
    </source>
</evidence>
<evidence type="ECO:0000256" key="1">
    <source>
        <dbReference type="SAM" id="MobiDB-lite"/>
    </source>
</evidence>
<feature type="signal peptide" evidence="2">
    <location>
        <begin position="1"/>
        <end position="21"/>
    </location>
</feature>
<evidence type="ECO:0000313" key="4">
    <source>
        <dbReference type="Proteomes" id="UP001519460"/>
    </source>
</evidence>